<evidence type="ECO:0000256" key="4">
    <source>
        <dbReference type="PROSITE-ProRule" id="PRU00708"/>
    </source>
</evidence>
<dbReference type="EMBL" id="JAJJMB010014681">
    <property type="protein sequence ID" value="KAI3858914.1"/>
    <property type="molecule type" value="Genomic_DNA"/>
</dbReference>
<dbReference type="Proteomes" id="UP001202328">
    <property type="component" value="Unassembled WGS sequence"/>
</dbReference>
<keyword evidence="3" id="KW-1015">Disulfide bond</keyword>
<proteinExistence type="inferred from homology"/>
<evidence type="ECO:0000256" key="3">
    <source>
        <dbReference type="ARBA" id="ARBA00023157"/>
    </source>
</evidence>
<dbReference type="NCBIfam" id="TIGR00756">
    <property type="entry name" value="PPR"/>
    <property type="match status" value="3"/>
</dbReference>
<dbReference type="Pfam" id="PF01535">
    <property type="entry name" value="PPR"/>
    <property type="match status" value="2"/>
</dbReference>
<dbReference type="CDD" id="cd09218">
    <property type="entry name" value="TLP-PA"/>
    <property type="match status" value="1"/>
</dbReference>
<dbReference type="Gene3D" id="2.60.110.10">
    <property type="entry name" value="Thaumatin"/>
    <property type="match status" value="1"/>
</dbReference>
<feature type="repeat" description="PPR" evidence="4">
    <location>
        <begin position="355"/>
        <end position="389"/>
    </location>
</feature>
<dbReference type="Gene3D" id="1.25.40.10">
    <property type="entry name" value="Tetratricopeptide repeat domain"/>
    <property type="match status" value="2"/>
</dbReference>
<dbReference type="FunFam" id="2.60.110.10:FF:000002">
    <property type="entry name" value="Thaumatin-like protein 1a"/>
    <property type="match status" value="1"/>
</dbReference>
<dbReference type="PANTHER" id="PTHR31048">
    <property type="entry name" value="OS03G0233200 PROTEIN"/>
    <property type="match status" value="1"/>
</dbReference>
<dbReference type="SUPFAM" id="SSF49870">
    <property type="entry name" value="Osmotin, thaumatin-like protein"/>
    <property type="match status" value="1"/>
</dbReference>
<comment type="caution">
    <text evidence="5">The sequence shown here is derived from an EMBL/GenBank/DDBJ whole genome shotgun (WGS) entry which is preliminary data.</text>
</comment>
<name>A0AAD4S4D9_9MAGN</name>
<dbReference type="InterPro" id="IPR011990">
    <property type="entry name" value="TPR-like_helical_dom_sf"/>
</dbReference>
<dbReference type="SMART" id="SM00205">
    <property type="entry name" value="THN"/>
    <property type="match status" value="1"/>
</dbReference>
<dbReference type="PRINTS" id="PR00347">
    <property type="entry name" value="THAUMATIN"/>
</dbReference>
<comment type="similarity">
    <text evidence="1">Belongs to the thaumatin family.</text>
</comment>
<gene>
    <name evidence="5" type="ORF">MKW98_028647</name>
</gene>
<organism evidence="5 6">
    <name type="scientific">Papaver atlanticum</name>
    <dbReference type="NCBI Taxonomy" id="357466"/>
    <lineage>
        <taxon>Eukaryota</taxon>
        <taxon>Viridiplantae</taxon>
        <taxon>Streptophyta</taxon>
        <taxon>Embryophyta</taxon>
        <taxon>Tracheophyta</taxon>
        <taxon>Spermatophyta</taxon>
        <taxon>Magnoliopsida</taxon>
        <taxon>Ranunculales</taxon>
        <taxon>Papaveraceae</taxon>
        <taxon>Papaveroideae</taxon>
        <taxon>Papaver</taxon>
    </lineage>
</organism>
<keyword evidence="6" id="KW-1185">Reference proteome</keyword>
<evidence type="ECO:0000256" key="2">
    <source>
        <dbReference type="ARBA" id="ARBA00022737"/>
    </source>
</evidence>
<evidence type="ECO:0000256" key="1">
    <source>
        <dbReference type="ARBA" id="ARBA00010607"/>
    </source>
</evidence>
<evidence type="ECO:0000313" key="5">
    <source>
        <dbReference type="EMBL" id="KAI3858914.1"/>
    </source>
</evidence>
<sequence>MVMIYSLLKKPKIFIFFRFHHQLQFHISSLSSPSSTQYQKPLFSSSSSQDHSSSLIVNHILTAILENRSFDSQLTSSISNPQWTVGTVCEVLRSIPRYFFQSCESIGRQKGFRHRTPLKQRNLKQESEHIEKGIHVLGPGAYRDPMKVKLGLDKALEFYYWVETQFGFTHTEITCREMSIVLAKGNRLNVLWDFLKEMERKSNGLLVTTTTVTCLIKVLGEEGLVNEALAAFYRMKQLHCRPDVYAYNTIIGALCRIGKFRKARFLLEQMELPGFRCPPDTFTYTIFISFYCNYSLQTSCKKAIRRRLWEANHIIERALELFDDMLKKYYSAVNEIDKAVEMMRKMKLMNHGKPTTSSYTPIIHALCEAGRVLEARDFLVELVDGGSFPREYTAKLVRDALKSTGETVFEDELWRKIEEGIKIRQRFVVFSESHFNSNTSDLFLNAGHAEGNAVTFHVRNKCPFPLWPATASNAGHPVIADGGFFLPSGQTKLIQAPPTWNGRIWARTGCDFTSTSNTKPCCETGDCGGKIACNGNIGLPPATLVQVSLQPDTSKPSFYDVSLVDGYNVPISVSAKSKASNCYIGGCVKDLNKICPRELQVLNGDGQVVACKSACLAFNHDMFCCRNAYGNPDKCKPNMYSNMFKEVCPSYYSYAFDSPPPLVSCTADVFIITFCPNKWGVLNTFQFRY</sequence>
<accession>A0AAD4S4D9</accession>
<dbReference type="PROSITE" id="PS51367">
    <property type="entry name" value="THAUMATIN_2"/>
    <property type="match status" value="1"/>
</dbReference>
<dbReference type="Pfam" id="PF00314">
    <property type="entry name" value="Thaumatin"/>
    <property type="match status" value="1"/>
</dbReference>
<dbReference type="InterPro" id="IPR001938">
    <property type="entry name" value="Thaumatin"/>
</dbReference>
<feature type="repeat" description="PPR" evidence="4">
    <location>
        <begin position="208"/>
        <end position="242"/>
    </location>
</feature>
<dbReference type="PROSITE" id="PS51375">
    <property type="entry name" value="PPR"/>
    <property type="match status" value="3"/>
</dbReference>
<evidence type="ECO:0008006" key="7">
    <source>
        <dbReference type="Google" id="ProtNLM"/>
    </source>
</evidence>
<feature type="repeat" description="PPR" evidence="4">
    <location>
        <begin position="243"/>
        <end position="277"/>
    </location>
</feature>
<reference evidence="5" key="1">
    <citation type="submission" date="2022-04" db="EMBL/GenBank/DDBJ databases">
        <title>A functionally conserved STORR gene fusion in Papaver species that diverged 16.8 million years ago.</title>
        <authorList>
            <person name="Catania T."/>
        </authorList>
    </citation>
    <scope>NUCLEOTIDE SEQUENCE</scope>
    <source>
        <strain evidence="5">S-188037</strain>
    </source>
</reference>
<protein>
    <recommendedName>
        <fullName evidence="7">Thaumatin-like protein</fullName>
    </recommendedName>
</protein>
<dbReference type="InterPro" id="IPR002885">
    <property type="entry name" value="PPR_rpt"/>
</dbReference>
<dbReference type="AlphaFoldDB" id="A0AAD4S4D9"/>
<dbReference type="InterPro" id="IPR037176">
    <property type="entry name" value="Osmotin/thaumatin-like_sf"/>
</dbReference>
<evidence type="ECO:0000313" key="6">
    <source>
        <dbReference type="Proteomes" id="UP001202328"/>
    </source>
</evidence>
<dbReference type="Pfam" id="PF13041">
    <property type="entry name" value="PPR_2"/>
    <property type="match status" value="1"/>
</dbReference>
<keyword evidence="2" id="KW-0677">Repeat</keyword>